<proteinExistence type="predicted"/>
<feature type="domain" description="Serine aminopeptidase S33" evidence="1">
    <location>
        <begin position="105"/>
        <end position="179"/>
    </location>
</feature>
<dbReference type="InterPro" id="IPR022742">
    <property type="entry name" value="Hydrolase_4"/>
</dbReference>
<dbReference type="Proteomes" id="UP000652567">
    <property type="component" value="Unassembled WGS sequence"/>
</dbReference>
<comment type="caution">
    <text evidence="2">The sequence shown here is derived from an EMBL/GenBank/DDBJ whole genome shotgun (WGS) entry which is preliminary data.</text>
</comment>
<evidence type="ECO:0000313" key="3">
    <source>
        <dbReference type="Proteomes" id="UP000652567"/>
    </source>
</evidence>
<dbReference type="AlphaFoldDB" id="A0A928UYU7"/>
<dbReference type="EMBL" id="PRDL01000001">
    <property type="protein sequence ID" value="MBE8715741.1"/>
    <property type="molecule type" value="Genomic_DNA"/>
</dbReference>
<dbReference type="PANTHER" id="PTHR12277">
    <property type="entry name" value="ALPHA/BETA HYDROLASE DOMAIN-CONTAINING PROTEIN"/>
    <property type="match status" value="1"/>
</dbReference>
<organism evidence="2 3">
    <name type="scientific">Cellvibrio polysaccharolyticus</name>
    <dbReference type="NCBI Taxonomy" id="2082724"/>
    <lineage>
        <taxon>Bacteria</taxon>
        <taxon>Pseudomonadati</taxon>
        <taxon>Pseudomonadota</taxon>
        <taxon>Gammaproteobacteria</taxon>
        <taxon>Cellvibrionales</taxon>
        <taxon>Cellvibrionaceae</taxon>
        <taxon>Cellvibrio</taxon>
    </lineage>
</organism>
<dbReference type="SUPFAM" id="SSF53474">
    <property type="entry name" value="alpha/beta-Hydrolases"/>
    <property type="match status" value="1"/>
</dbReference>
<dbReference type="InterPro" id="IPR029058">
    <property type="entry name" value="AB_hydrolase_fold"/>
</dbReference>
<reference evidence="2" key="1">
    <citation type="submission" date="2018-07" db="EMBL/GenBank/DDBJ databases">
        <title>Genome assembly of strain Ka43.</title>
        <authorList>
            <person name="Kukolya J."/>
            <person name="Nagy I."/>
            <person name="Horvath B."/>
            <person name="Toth A."/>
        </authorList>
    </citation>
    <scope>NUCLEOTIDE SEQUENCE</scope>
    <source>
        <strain evidence="2">KB43</strain>
    </source>
</reference>
<name>A0A928UYU7_9GAMM</name>
<evidence type="ECO:0000313" key="2">
    <source>
        <dbReference type="EMBL" id="MBE8715741.1"/>
    </source>
</evidence>
<sequence>MTNPSMKIKRMSTILLGLLLCYLLLCGVAWFYQGKLIFPGSQPLTSQYHDFANREFILEQDDINLQGWHLENPAANNAHILFYFGGNAEDVAGMLPVLSRLPVRHVYTFNYRGYGLSDGLPSQTGFYADALAIYDRAASLHPGENVRFFVMGRSLGSAVTGYLATQKPMHGVVLLAPLKSALQNGQRTLPFVPVKWLMKHPFDLQGIASQITAPTLMLIANDDVVIPVDDSLETWESLGGEKELIRLEGVGHNNLFDNPATFKAVERFLRQQGGI</sequence>
<evidence type="ECO:0000259" key="1">
    <source>
        <dbReference type="Pfam" id="PF12146"/>
    </source>
</evidence>
<gene>
    <name evidence="2" type="ORF">C4F51_00895</name>
</gene>
<protein>
    <recommendedName>
        <fullName evidence="1">Serine aminopeptidase S33 domain-containing protein</fullName>
    </recommendedName>
</protein>
<keyword evidence="3" id="KW-1185">Reference proteome</keyword>
<accession>A0A928UYU7</accession>
<dbReference type="PANTHER" id="PTHR12277:SF81">
    <property type="entry name" value="PROTEIN ABHD13"/>
    <property type="match status" value="1"/>
</dbReference>
<dbReference type="Pfam" id="PF12146">
    <property type="entry name" value="Hydrolase_4"/>
    <property type="match status" value="1"/>
</dbReference>
<dbReference type="Gene3D" id="3.40.50.1820">
    <property type="entry name" value="alpha/beta hydrolase"/>
    <property type="match status" value="1"/>
</dbReference>